<evidence type="ECO:0000313" key="14">
    <source>
        <dbReference type="EMBL" id="KAH0914016.1"/>
    </source>
</evidence>
<feature type="chain" id="PRO_5046142816" description="thioglucosidase" evidence="13">
    <location>
        <begin position="38"/>
        <end position="1548"/>
    </location>
</feature>
<organism evidence="14 15">
    <name type="scientific">Brassica napus</name>
    <name type="common">Rape</name>
    <dbReference type="NCBI Taxonomy" id="3708"/>
    <lineage>
        <taxon>Eukaryota</taxon>
        <taxon>Viridiplantae</taxon>
        <taxon>Streptophyta</taxon>
        <taxon>Embryophyta</taxon>
        <taxon>Tracheophyta</taxon>
        <taxon>Spermatophyta</taxon>
        <taxon>Magnoliopsida</taxon>
        <taxon>eudicotyledons</taxon>
        <taxon>Gunneridae</taxon>
        <taxon>Pentapetalae</taxon>
        <taxon>rosids</taxon>
        <taxon>malvids</taxon>
        <taxon>Brassicales</taxon>
        <taxon>Brassicaceae</taxon>
        <taxon>Brassiceae</taxon>
        <taxon>Brassica</taxon>
    </lineage>
</organism>
<evidence type="ECO:0000256" key="10">
    <source>
        <dbReference type="ARBA" id="ARBA00034026"/>
    </source>
</evidence>
<evidence type="ECO:0000256" key="7">
    <source>
        <dbReference type="ARBA" id="ARBA00022801"/>
    </source>
</evidence>
<reference evidence="14 15" key="1">
    <citation type="submission" date="2021-05" db="EMBL/GenBank/DDBJ databases">
        <title>Genome Assembly of Synthetic Allotetraploid Brassica napus Reveals Homoeologous Exchanges between Subgenomes.</title>
        <authorList>
            <person name="Davis J.T."/>
        </authorList>
    </citation>
    <scope>NUCLEOTIDE SEQUENCE [LARGE SCALE GENOMIC DNA]</scope>
    <source>
        <strain evidence="15">cv. Da-Ae</strain>
        <tissue evidence="14">Seedling</tissue>
    </source>
</reference>
<name>A0ABQ8CCD4_BRANA</name>
<comment type="subunit">
    <text evidence="4">Homodimer.</text>
</comment>
<comment type="function">
    <text evidence="1">Degradation of glucosinolates (glucose residue linked by a thioglucoside bound to an amino acid derivative) to glucose, sulfate and any of the products: thiocyanates, isothiocyanates, nitriles, epithionitriles or oxazolidine-2-thiones.</text>
</comment>
<comment type="similarity">
    <text evidence="3">Belongs to the glycosyl hydrolase 1 family.</text>
</comment>
<evidence type="ECO:0000256" key="13">
    <source>
        <dbReference type="SAM" id="SignalP"/>
    </source>
</evidence>
<dbReference type="InterPro" id="IPR001360">
    <property type="entry name" value="Glyco_hydro_1"/>
</dbReference>
<protein>
    <recommendedName>
        <fullName evidence="5">thioglucosidase</fullName>
        <ecNumber evidence="5">3.2.1.147</ecNumber>
    </recommendedName>
    <alternativeName>
        <fullName evidence="8">Sinigrinase</fullName>
    </alternativeName>
    <alternativeName>
        <fullName evidence="9">Thioglucosidase</fullName>
    </alternativeName>
</protein>
<evidence type="ECO:0000256" key="2">
    <source>
        <dbReference type="ARBA" id="ARBA00004116"/>
    </source>
</evidence>
<dbReference type="SUPFAM" id="SSF51445">
    <property type="entry name" value="(Trans)glycosidases"/>
    <property type="match status" value="4"/>
</dbReference>
<dbReference type="EC" id="3.2.1.147" evidence="5"/>
<dbReference type="EMBL" id="JAGKQM010000008">
    <property type="protein sequence ID" value="KAH0914016.1"/>
    <property type="molecule type" value="Genomic_DNA"/>
</dbReference>
<keyword evidence="12" id="KW-0326">Glycosidase</keyword>
<evidence type="ECO:0000256" key="11">
    <source>
        <dbReference type="PROSITE-ProRule" id="PRU10055"/>
    </source>
</evidence>
<accession>A0ABQ8CCD4</accession>
<sequence length="1548" mass="175143">MQPLHKLQSLSTMAVPKAHYSLAILVILFVVSNCQNACNPECKAKEPFNCDNSLTFNRTGFPKNFTFGAATSAYQIEGAAHRALNGWDYYTHRYPERVPDRSSGDVACDSYDLYKEDVKLLKRLKVQAYRLSIAWSRVLPKGRLTGGVDENGIAYYNNLINELKANGIEPFVTIFHWDVPQTLEDEYGGFLSPRIVEDFKNYAELLFQRFGDRVKFWITLNQPYSLSSKGYGDGSYPPGRCTGCEFGGDSGTEPYIVTHHQLLAHAEAVSLYRKRYQKFQGGKIGTTLIGRWFAPLNETSDLDQAAARRAFQFFVGWFLDPLVYGEYPTIMRELVGDRLPKFTPQESDLVKGSLDFLGLNYYVTQYASDASPPPQTHPSVLTDPRIIAMEYLSVLRLSPSFVYYPPGFRQILNHIKDNYQNPLTYITENGVADYGNLTVSNALADNGRIQNHCSHLSCLKCSIEDGCNVAGYFAWSLMDNYEFGNGYTLRFGMNWVNFTNPADRREKDSGKWYSRLRVLHIEPLMDGTTTLIDIQKGFQIAAPETLLEDVKLLKRLKVQAYRLSIAWSRVLPKGRLTGGVDENGIAYYNNLINELKANGIEPFVTIFHWDVPQTLEDEYGGFLSPRIVEDFKNYAELLFQRFGDRVKFWITLNQPYSLSSKGYGDGSYPPGRCTGCEFGGDSGTEPYIVTHHQLLAHAEAVSLYRKRYQKFQGGKIGTTLIGRWFAPLNETSDLDQAAARRAFQFFVGWFLDPLVYGEYPTIMRELVGDRLPKFTPQESDLVKGSLDFLGLNYYVTQYASDASPPPQTHPSVLTDPRVTLGYYRNGVPIGVEASISPSFVYYPPGFRQILNHIKDNYQNPLTYITENGVADYGNLTVANALADNGRIQNHCSHLSCLKCSIEDGCNVAGYFAWSLMDNYEFGNGYTLRFVPKAHYSLAILVILFVVSNCQNACNPECKAKEPFNCDNSLTFNRTGFPKNFTFGAATSAYQIEGAAHRALNGWDYYTHRYPERVPDRSSGDVACDSYDLYKEDVKLLKRLKVQAYRLSIAWSRVLPKGRLTGGVDENGIAYYNNLINELKANGIEPFVTIFHWDVPQTLEDEYGGFLSPRIVEDFKNYAELLFQRFGDRVKFWITLNQPYSLSSKGYGDGSYPPGRCTGCEFGGDSGTEPYIVTHHQLLAHAEAVSLYRKRYQKFQGGKIGTTLIGRWFAPLNETSDLDQAAARRAFQFFVGWFLDPLVYGEYPTIMRELVGDRLPKFTPQESDLVKGSLDFLGLNYYVTQYASDASPPPQTHPSVLTDPRIIAMEYLSVLRLSPSFVYYPPGFRQILNHIKDNYQNPLTYITENGVADYGNLTVANALADNGRIQNHCSHLSCLKCSIEDGCNVAGYFAWSLMDNYEFGNGYTLRFGMNWVNFTNPADRREKDSGKWYSRFLGFLIAKCKLTSLHCSSFQVLEDWTSNGVADYGNLTVANALADNGRIQNHCSHLSCLKCSIEYGCNVADYFAWSLMDNYEFGIGYTLQFGMNWVNFTNPADRREKDSGKWYSRFVAK</sequence>
<evidence type="ECO:0000256" key="3">
    <source>
        <dbReference type="ARBA" id="ARBA00010838"/>
    </source>
</evidence>
<evidence type="ECO:0000256" key="1">
    <source>
        <dbReference type="ARBA" id="ARBA00003014"/>
    </source>
</evidence>
<evidence type="ECO:0000256" key="12">
    <source>
        <dbReference type="RuleBase" id="RU004468"/>
    </source>
</evidence>
<feature type="active site" description="Nucleophile" evidence="11">
    <location>
        <position position="866"/>
    </location>
</feature>
<comment type="catalytic activity">
    <reaction evidence="10">
        <text>a thioglucoside + H2O = a sugar + a thiol.</text>
        <dbReference type="EC" id="3.2.1.147"/>
    </reaction>
</comment>
<dbReference type="PRINTS" id="PR00131">
    <property type="entry name" value="GLHYDRLASE1"/>
</dbReference>
<dbReference type="PROSITE" id="PS00572">
    <property type="entry name" value="GLYCOSYL_HYDROL_F1_1"/>
    <property type="match status" value="3"/>
</dbReference>
<evidence type="ECO:0000313" key="15">
    <source>
        <dbReference type="Proteomes" id="UP000824890"/>
    </source>
</evidence>
<keyword evidence="7 12" id="KW-0378">Hydrolase</keyword>
<evidence type="ECO:0000256" key="8">
    <source>
        <dbReference type="ARBA" id="ARBA00032643"/>
    </source>
</evidence>
<proteinExistence type="inferred from homology"/>
<dbReference type="InterPro" id="IPR033132">
    <property type="entry name" value="GH_1_N_CS"/>
</dbReference>
<dbReference type="Gene3D" id="3.20.20.80">
    <property type="entry name" value="Glycosidases"/>
    <property type="match status" value="4"/>
</dbReference>
<dbReference type="Pfam" id="PF00232">
    <property type="entry name" value="Glyco_hydro_1"/>
    <property type="match status" value="4"/>
</dbReference>
<dbReference type="Proteomes" id="UP000824890">
    <property type="component" value="Unassembled WGS sequence"/>
</dbReference>
<comment type="subcellular location">
    <subcellularLocation>
        <location evidence="2">Vacuole</location>
    </subcellularLocation>
</comment>
<feature type="signal peptide" evidence="13">
    <location>
        <begin position="1"/>
        <end position="37"/>
    </location>
</feature>
<evidence type="ECO:0000256" key="5">
    <source>
        <dbReference type="ARBA" id="ARBA00012250"/>
    </source>
</evidence>
<comment type="caution">
    <text evidence="14">The sequence shown here is derived from an EMBL/GenBank/DDBJ whole genome shotgun (WGS) entry which is preliminary data.</text>
</comment>
<dbReference type="InterPro" id="IPR017853">
    <property type="entry name" value="GH"/>
</dbReference>
<feature type="active site" description="Nucleophile" evidence="11">
    <location>
        <position position="1343"/>
    </location>
</feature>
<keyword evidence="13" id="KW-0732">Signal</keyword>
<keyword evidence="6" id="KW-0926">Vacuole</keyword>
<keyword evidence="15" id="KW-1185">Reference proteome</keyword>
<dbReference type="InterPro" id="IPR018120">
    <property type="entry name" value="Glyco_hydro_1_AS"/>
</dbReference>
<evidence type="ECO:0000256" key="9">
    <source>
        <dbReference type="ARBA" id="ARBA00032797"/>
    </source>
</evidence>
<gene>
    <name evidence="14" type="ORF">HID58_028462</name>
</gene>
<dbReference type="PROSITE" id="PS00653">
    <property type="entry name" value="GLYCOSYL_HYDROL_F1_2"/>
    <property type="match status" value="2"/>
</dbReference>
<feature type="active site" description="Nucleophile" evidence="11">
    <location>
        <position position="428"/>
    </location>
</feature>
<dbReference type="PANTHER" id="PTHR10353">
    <property type="entry name" value="GLYCOSYL HYDROLASE"/>
    <property type="match status" value="1"/>
</dbReference>
<evidence type="ECO:0000256" key="6">
    <source>
        <dbReference type="ARBA" id="ARBA00022554"/>
    </source>
</evidence>
<dbReference type="PANTHER" id="PTHR10353:SF301">
    <property type="entry name" value="MYROSINASE 4-RELATED"/>
    <property type="match status" value="1"/>
</dbReference>
<evidence type="ECO:0000256" key="4">
    <source>
        <dbReference type="ARBA" id="ARBA00011738"/>
    </source>
</evidence>